<feature type="compositionally biased region" description="Low complexity" evidence="1">
    <location>
        <begin position="7"/>
        <end position="20"/>
    </location>
</feature>
<evidence type="ECO:0000313" key="2">
    <source>
        <dbReference type="EMBL" id="KAK3780418.1"/>
    </source>
</evidence>
<reference evidence="2" key="1">
    <citation type="journal article" date="2023" name="G3 (Bethesda)">
        <title>A reference genome for the long-term kleptoplast-retaining sea slug Elysia crispata morphotype clarki.</title>
        <authorList>
            <person name="Eastman K.E."/>
            <person name="Pendleton A.L."/>
            <person name="Shaikh M.A."/>
            <person name="Suttiyut T."/>
            <person name="Ogas R."/>
            <person name="Tomko P."/>
            <person name="Gavelis G."/>
            <person name="Widhalm J.R."/>
            <person name="Wisecaver J.H."/>
        </authorList>
    </citation>
    <scope>NUCLEOTIDE SEQUENCE</scope>
    <source>
        <strain evidence="2">ECLA1</strain>
    </source>
</reference>
<sequence length="324" mass="35054">MKDRASTKTSTTVTSVEPVSENLPRKREVPIKSPLVLAELGRLLTFPSLSLPSPPSSHTPNLYQPPPLISRAPRPVPQSSRRQAEHASSNCTLSGNTDQILTLATAHFTHTKPPAPPCLSDGVSNCWTFYGGVIGWREGEVWPRELVRSNEVGSGSRLYLRLASWRLAISGVHVFAGSSETLAGGLVSSPGGQRLESQVAVTCTAAQIVSNCRHSTADFASTTPTLSRLRYLVTQPHLRRRKNYRQEQQQAATITKHLTATLNFVPITGGHVALPGTSVAGPPQTMVLSSPYYRAALPDIDCGVERFWVLVIHSSPSPPFITPS</sequence>
<dbReference type="AlphaFoldDB" id="A0AAE1DSV4"/>
<protein>
    <submittedName>
        <fullName evidence="2">Uncharacterized protein</fullName>
    </submittedName>
</protein>
<proteinExistence type="predicted"/>
<organism evidence="2 3">
    <name type="scientific">Elysia crispata</name>
    <name type="common">lettuce slug</name>
    <dbReference type="NCBI Taxonomy" id="231223"/>
    <lineage>
        <taxon>Eukaryota</taxon>
        <taxon>Metazoa</taxon>
        <taxon>Spiralia</taxon>
        <taxon>Lophotrochozoa</taxon>
        <taxon>Mollusca</taxon>
        <taxon>Gastropoda</taxon>
        <taxon>Heterobranchia</taxon>
        <taxon>Euthyneura</taxon>
        <taxon>Panpulmonata</taxon>
        <taxon>Sacoglossa</taxon>
        <taxon>Placobranchoidea</taxon>
        <taxon>Plakobranchidae</taxon>
        <taxon>Elysia</taxon>
    </lineage>
</organism>
<gene>
    <name evidence="2" type="ORF">RRG08_062039</name>
</gene>
<dbReference type="Proteomes" id="UP001283361">
    <property type="component" value="Unassembled WGS sequence"/>
</dbReference>
<evidence type="ECO:0000313" key="3">
    <source>
        <dbReference type="Proteomes" id="UP001283361"/>
    </source>
</evidence>
<feature type="region of interest" description="Disordered" evidence="1">
    <location>
        <begin position="51"/>
        <end position="93"/>
    </location>
</feature>
<name>A0AAE1DSV4_9GAST</name>
<accession>A0AAE1DSV4</accession>
<keyword evidence="3" id="KW-1185">Reference proteome</keyword>
<feature type="compositionally biased region" description="Pro residues" evidence="1">
    <location>
        <begin position="52"/>
        <end position="68"/>
    </location>
</feature>
<feature type="compositionally biased region" description="Polar residues" evidence="1">
    <location>
        <begin position="77"/>
        <end position="93"/>
    </location>
</feature>
<comment type="caution">
    <text evidence="2">The sequence shown here is derived from an EMBL/GenBank/DDBJ whole genome shotgun (WGS) entry which is preliminary data.</text>
</comment>
<evidence type="ECO:0000256" key="1">
    <source>
        <dbReference type="SAM" id="MobiDB-lite"/>
    </source>
</evidence>
<dbReference type="EMBL" id="JAWDGP010002732">
    <property type="protein sequence ID" value="KAK3780418.1"/>
    <property type="molecule type" value="Genomic_DNA"/>
</dbReference>
<feature type="region of interest" description="Disordered" evidence="1">
    <location>
        <begin position="1"/>
        <end position="27"/>
    </location>
</feature>